<dbReference type="AlphaFoldDB" id="A0A5B6WEG3"/>
<comment type="caution">
    <text evidence="1">The sequence shown here is derived from an EMBL/GenBank/DDBJ whole genome shotgun (WGS) entry which is preliminary data.</text>
</comment>
<dbReference type="GO" id="GO:0003964">
    <property type="term" value="F:RNA-directed DNA polymerase activity"/>
    <property type="evidence" value="ECO:0007669"/>
    <property type="project" value="UniProtKB-KW"/>
</dbReference>
<proteinExistence type="predicted"/>
<organism evidence="1 2">
    <name type="scientific">Gossypium australe</name>
    <dbReference type="NCBI Taxonomy" id="47621"/>
    <lineage>
        <taxon>Eukaryota</taxon>
        <taxon>Viridiplantae</taxon>
        <taxon>Streptophyta</taxon>
        <taxon>Embryophyta</taxon>
        <taxon>Tracheophyta</taxon>
        <taxon>Spermatophyta</taxon>
        <taxon>Magnoliopsida</taxon>
        <taxon>eudicotyledons</taxon>
        <taxon>Gunneridae</taxon>
        <taxon>Pentapetalae</taxon>
        <taxon>rosids</taxon>
        <taxon>malvids</taxon>
        <taxon>Malvales</taxon>
        <taxon>Malvaceae</taxon>
        <taxon>Malvoideae</taxon>
        <taxon>Gossypium</taxon>
    </lineage>
</organism>
<dbReference type="PANTHER" id="PTHR33116:SF86">
    <property type="entry name" value="REVERSE TRANSCRIPTASE DOMAIN-CONTAINING PROTEIN"/>
    <property type="match status" value="1"/>
</dbReference>
<name>A0A5B6WEG3_9ROSI</name>
<dbReference type="EMBL" id="SMMG02000003">
    <property type="protein sequence ID" value="KAA3479803.1"/>
    <property type="molecule type" value="Genomic_DNA"/>
</dbReference>
<keyword evidence="1" id="KW-0548">Nucleotidyltransferase</keyword>
<keyword evidence="1" id="KW-0695">RNA-directed DNA polymerase</keyword>
<dbReference type="OrthoDB" id="1936608at2759"/>
<evidence type="ECO:0000313" key="1">
    <source>
        <dbReference type="EMBL" id="KAA3479803.1"/>
    </source>
</evidence>
<keyword evidence="2" id="KW-1185">Reference proteome</keyword>
<dbReference type="Proteomes" id="UP000325315">
    <property type="component" value="Unassembled WGS sequence"/>
</dbReference>
<reference evidence="2" key="1">
    <citation type="journal article" date="2019" name="Plant Biotechnol. J.">
        <title>Genome sequencing of the Australian wild diploid species Gossypium australe highlights disease resistance and delayed gland morphogenesis.</title>
        <authorList>
            <person name="Cai Y."/>
            <person name="Cai X."/>
            <person name="Wang Q."/>
            <person name="Wang P."/>
            <person name="Zhang Y."/>
            <person name="Cai C."/>
            <person name="Xu Y."/>
            <person name="Wang K."/>
            <person name="Zhou Z."/>
            <person name="Wang C."/>
            <person name="Geng S."/>
            <person name="Li B."/>
            <person name="Dong Q."/>
            <person name="Hou Y."/>
            <person name="Wang H."/>
            <person name="Ai P."/>
            <person name="Liu Z."/>
            <person name="Yi F."/>
            <person name="Sun M."/>
            <person name="An G."/>
            <person name="Cheng J."/>
            <person name="Zhang Y."/>
            <person name="Shi Q."/>
            <person name="Xie Y."/>
            <person name="Shi X."/>
            <person name="Chang Y."/>
            <person name="Huang F."/>
            <person name="Chen Y."/>
            <person name="Hong S."/>
            <person name="Mi L."/>
            <person name="Sun Q."/>
            <person name="Zhang L."/>
            <person name="Zhou B."/>
            <person name="Peng R."/>
            <person name="Zhang X."/>
            <person name="Liu F."/>
        </authorList>
    </citation>
    <scope>NUCLEOTIDE SEQUENCE [LARGE SCALE GENOMIC DNA]</scope>
    <source>
        <strain evidence="2">cv. PA1801</strain>
    </source>
</reference>
<protein>
    <submittedName>
        <fullName evidence="1">Reverse transcriptase</fullName>
    </submittedName>
</protein>
<dbReference type="PANTHER" id="PTHR33116">
    <property type="entry name" value="REVERSE TRANSCRIPTASE ZINC-BINDING DOMAIN-CONTAINING PROTEIN-RELATED-RELATED"/>
    <property type="match status" value="1"/>
</dbReference>
<gene>
    <name evidence="1" type="ORF">EPI10_020285</name>
</gene>
<sequence>MRCVNVFYIVVLNGGKGSEFKPSGGLRQGDLLSHIRIFKAAQHTKRERKIDGAKVGRGGLETKEGTLETKAVVNEYERISGQMVNFDKSLIYFSSNINEETKLQLGGELGVRIANNLEKYLGLPTMVGRRKKNAFVEIKERLLTKIKSWSNRNLSLGGKEVFIKSILHAILIYTMQCFNLQFNYVES</sequence>
<accession>A0A5B6WEG3</accession>
<evidence type="ECO:0000313" key="2">
    <source>
        <dbReference type="Proteomes" id="UP000325315"/>
    </source>
</evidence>
<keyword evidence="1" id="KW-0808">Transferase</keyword>